<evidence type="ECO:0000313" key="1">
    <source>
        <dbReference type="EMBL" id="WNO47543.1"/>
    </source>
</evidence>
<proteinExistence type="predicted"/>
<organism evidence="1">
    <name type="scientific">Staphylococcus phage vB_VibM_10AMN12</name>
    <dbReference type="NCBI Taxonomy" id="3076785"/>
    <lineage>
        <taxon>Viruses</taxon>
        <taxon>Duplodnaviria</taxon>
        <taxon>Heunggongvirae</taxon>
        <taxon>Uroviricota</taxon>
        <taxon>Caudoviricetes</taxon>
    </lineage>
</organism>
<sequence length="69" mass="8109">MINYCIDYIYQDGDYVDYGTIIEDSEESRDNLVDSWSNDKHYTVTNVYENEDCYCQARSYGECACGNFK</sequence>
<reference evidence="1" key="1">
    <citation type="submission" date="2023-08" db="EMBL/GenBank/DDBJ databases">
        <authorList>
            <person name="Nazir A."/>
        </authorList>
    </citation>
    <scope>NUCLEOTIDE SEQUENCE</scope>
</reference>
<protein>
    <submittedName>
        <fullName evidence="1">Uncharacterized protein</fullName>
    </submittedName>
</protein>
<name>A0AA96QZI9_9CAUD</name>
<dbReference type="EMBL" id="OR481006">
    <property type="protein sequence ID" value="WNO47543.1"/>
    <property type="molecule type" value="Genomic_DNA"/>
</dbReference>
<accession>A0AA96QZI9</accession>